<protein>
    <submittedName>
        <fullName evidence="2">Uncharacterized protein</fullName>
    </submittedName>
</protein>
<name>A0A3B0MHW1_9RHOB</name>
<dbReference type="AlphaFoldDB" id="A0A3B0MHW1"/>
<dbReference type="EMBL" id="UIHC01000003">
    <property type="protein sequence ID" value="SUZ30717.1"/>
    <property type="molecule type" value="Genomic_DNA"/>
</dbReference>
<organism evidence="2 3">
    <name type="scientific">Roseinatronobacter ekhonensis</name>
    <dbReference type="NCBI Taxonomy" id="254356"/>
    <lineage>
        <taxon>Bacteria</taxon>
        <taxon>Pseudomonadati</taxon>
        <taxon>Pseudomonadota</taxon>
        <taxon>Alphaproteobacteria</taxon>
        <taxon>Rhodobacterales</taxon>
        <taxon>Paracoccaceae</taxon>
        <taxon>Roseinatronobacter</taxon>
    </lineage>
</organism>
<feature type="transmembrane region" description="Helical" evidence="1">
    <location>
        <begin position="30"/>
        <end position="53"/>
    </location>
</feature>
<reference evidence="3" key="1">
    <citation type="submission" date="2018-08" db="EMBL/GenBank/DDBJ databases">
        <authorList>
            <person name="Rodrigo-Torres L."/>
            <person name="Arahal R. D."/>
            <person name="Lucena T."/>
        </authorList>
    </citation>
    <scope>NUCLEOTIDE SEQUENCE [LARGE SCALE GENOMIC DNA]</scope>
    <source>
        <strain evidence="3">CECT 7235</strain>
    </source>
</reference>
<dbReference type="Proteomes" id="UP000272908">
    <property type="component" value="Unassembled WGS sequence"/>
</dbReference>
<gene>
    <name evidence="2" type="ORF">ROE7235_00443</name>
</gene>
<evidence type="ECO:0000256" key="1">
    <source>
        <dbReference type="SAM" id="Phobius"/>
    </source>
</evidence>
<keyword evidence="1" id="KW-1133">Transmembrane helix</keyword>
<keyword evidence="1" id="KW-0472">Membrane</keyword>
<accession>A0A3B0MHW1</accession>
<proteinExistence type="predicted"/>
<keyword evidence="3" id="KW-1185">Reference proteome</keyword>
<evidence type="ECO:0000313" key="2">
    <source>
        <dbReference type="EMBL" id="SUZ30717.1"/>
    </source>
</evidence>
<keyword evidence="1" id="KW-0812">Transmembrane</keyword>
<evidence type="ECO:0000313" key="3">
    <source>
        <dbReference type="Proteomes" id="UP000272908"/>
    </source>
</evidence>
<sequence length="66" mass="6573">MVLVHLIVALLSGLAGVAFGALLGVPVLHIGALYTLCGAMGMLMSVSAVIAIADASDSPRRPAQDG</sequence>